<dbReference type="GO" id="GO:0006281">
    <property type="term" value="P:DNA repair"/>
    <property type="evidence" value="ECO:0007669"/>
    <property type="project" value="TreeGrafter"/>
</dbReference>
<dbReference type="SFLD" id="SFLDG01129">
    <property type="entry name" value="C1.5:_HAD__Beta-PGM__Phosphata"/>
    <property type="match status" value="1"/>
</dbReference>
<dbReference type="Gene3D" id="1.10.150.240">
    <property type="entry name" value="Putative phosphatase, domain 2"/>
    <property type="match status" value="1"/>
</dbReference>
<dbReference type="InterPro" id="IPR023198">
    <property type="entry name" value="PGP-like_dom2"/>
</dbReference>
<dbReference type="KEGG" id="rgi:RGI145_14980"/>
<dbReference type="RefSeq" id="WP_075798991.1">
    <property type="nucleotide sequence ID" value="NZ_CP015583.1"/>
</dbReference>
<evidence type="ECO:0000313" key="1">
    <source>
        <dbReference type="EMBL" id="APT58219.1"/>
    </source>
</evidence>
<dbReference type="AlphaFoldDB" id="A0A1L7AHN9"/>
<name>A0A1L7AHN9_9PROT</name>
<dbReference type="InterPro" id="IPR050155">
    <property type="entry name" value="HAD-like_hydrolase_sf"/>
</dbReference>
<dbReference type="STRING" id="257708.RGI145_14980"/>
<dbReference type="InterPro" id="IPR023214">
    <property type="entry name" value="HAD_sf"/>
</dbReference>
<dbReference type="EMBL" id="CP015583">
    <property type="protein sequence ID" value="APT58219.1"/>
    <property type="molecule type" value="Genomic_DNA"/>
</dbReference>
<accession>A0A1L7AHN9</accession>
<dbReference type="PANTHER" id="PTHR43434">
    <property type="entry name" value="PHOSPHOGLYCOLATE PHOSPHATASE"/>
    <property type="match status" value="1"/>
</dbReference>
<dbReference type="InterPro" id="IPR036412">
    <property type="entry name" value="HAD-like_sf"/>
</dbReference>
<keyword evidence="1" id="KW-0378">Hydrolase</keyword>
<protein>
    <submittedName>
        <fullName evidence="1">HAD family hydrolase</fullName>
    </submittedName>
</protein>
<sequence>MAEAPPAAPYALAVFDFDGTLADSFPWFAGVLNGVADRYGFRRVRAGEEAMLRGLDARALLGHLGVARWKLPFIVRHMRRLAARDAACLPLFPGMGDCLRQLAGGGVALAIVSSNREATIRRVLGPELSALITHWQCGAALFGKPRKLRAVLRRAGVPAGRAVLIGDEMRDIEAARGVGMASATVAWGYNTEEALRAAGPDLFFGQAAEIAPWMLGKGPAPGGQAGA</sequence>
<dbReference type="PANTHER" id="PTHR43434:SF13">
    <property type="entry name" value="PHOSPHOGLYCOLATE PHOSPHATASE"/>
    <property type="match status" value="1"/>
</dbReference>
<dbReference type="eggNOG" id="COG0546">
    <property type="taxonomic scope" value="Bacteria"/>
</dbReference>
<dbReference type="Gene3D" id="3.40.50.1000">
    <property type="entry name" value="HAD superfamily/HAD-like"/>
    <property type="match status" value="1"/>
</dbReference>
<dbReference type="GO" id="GO:0005829">
    <property type="term" value="C:cytosol"/>
    <property type="evidence" value="ECO:0007669"/>
    <property type="project" value="TreeGrafter"/>
</dbReference>
<dbReference type="SUPFAM" id="SSF56784">
    <property type="entry name" value="HAD-like"/>
    <property type="match status" value="1"/>
</dbReference>
<dbReference type="Pfam" id="PF13419">
    <property type="entry name" value="HAD_2"/>
    <property type="match status" value="1"/>
</dbReference>
<dbReference type="GO" id="GO:0008967">
    <property type="term" value="F:phosphoglycolate phosphatase activity"/>
    <property type="evidence" value="ECO:0007669"/>
    <property type="project" value="TreeGrafter"/>
</dbReference>
<proteinExistence type="predicted"/>
<reference evidence="1 2" key="1">
    <citation type="submission" date="2016-05" db="EMBL/GenBank/DDBJ databases">
        <title>Complete Genome and Methylome Analysis of Psychrotrophic Bacterial Isolates from Antarctic Lake Untersee.</title>
        <authorList>
            <person name="Fomenkov A."/>
            <person name="Akimov V.N."/>
            <person name="Vasilyeva L.V."/>
            <person name="Andersen D."/>
            <person name="Vincze T."/>
            <person name="Roberts R.J."/>
        </authorList>
    </citation>
    <scope>NUCLEOTIDE SEQUENCE [LARGE SCALE GENOMIC DNA]</scope>
    <source>
        <strain evidence="1 2">U14-5</strain>
    </source>
</reference>
<dbReference type="InterPro" id="IPR041492">
    <property type="entry name" value="HAD_2"/>
</dbReference>
<evidence type="ECO:0000313" key="2">
    <source>
        <dbReference type="Proteomes" id="UP000185494"/>
    </source>
</evidence>
<gene>
    <name evidence="1" type="ORF">RGI145_14980</name>
</gene>
<organism evidence="1 2">
    <name type="scientific">Roseomonas gilardii</name>
    <dbReference type="NCBI Taxonomy" id="257708"/>
    <lineage>
        <taxon>Bacteria</taxon>
        <taxon>Pseudomonadati</taxon>
        <taxon>Pseudomonadota</taxon>
        <taxon>Alphaproteobacteria</taxon>
        <taxon>Acetobacterales</taxon>
        <taxon>Roseomonadaceae</taxon>
        <taxon>Roseomonas</taxon>
    </lineage>
</organism>
<dbReference type="SFLD" id="SFLDS00003">
    <property type="entry name" value="Haloacid_Dehalogenase"/>
    <property type="match status" value="1"/>
</dbReference>
<dbReference type="Proteomes" id="UP000185494">
    <property type="component" value="Chromosome 1"/>
</dbReference>